<proteinExistence type="predicted"/>
<name>A0ABX4N5P7_9LEPT</name>
<keyword evidence="2" id="KW-1185">Reference proteome</keyword>
<sequence>MSDEDHAMQTVTFENWKEFQGKNVRFQTHYELVKQSENDMALHFEGRWMDATLLNFDIESKKYTFELLNGEVIRRHVIVMGALRILSK</sequence>
<reference evidence="1 2" key="1">
    <citation type="submission" date="2017-07" db="EMBL/GenBank/DDBJ databases">
        <title>Leptospira spp. isolated from tropical soils.</title>
        <authorList>
            <person name="Thibeaux R."/>
            <person name="Iraola G."/>
            <person name="Ferres I."/>
            <person name="Bierque E."/>
            <person name="Girault D."/>
            <person name="Soupe-Gilbert M.-E."/>
            <person name="Picardeau M."/>
            <person name="Goarant C."/>
        </authorList>
    </citation>
    <scope>NUCLEOTIDE SEQUENCE [LARGE SCALE GENOMIC DNA]</scope>
    <source>
        <strain evidence="1 2">JW2-C-B1</strain>
    </source>
</reference>
<evidence type="ECO:0000313" key="2">
    <source>
        <dbReference type="Proteomes" id="UP000231919"/>
    </source>
</evidence>
<accession>A0ABX4N5P7</accession>
<organism evidence="1 2">
    <name type="scientific">Leptospira kmetyi</name>
    <dbReference type="NCBI Taxonomy" id="408139"/>
    <lineage>
        <taxon>Bacteria</taxon>
        <taxon>Pseudomonadati</taxon>
        <taxon>Spirochaetota</taxon>
        <taxon>Spirochaetia</taxon>
        <taxon>Leptospirales</taxon>
        <taxon>Leptospiraceae</taxon>
        <taxon>Leptospira</taxon>
    </lineage>
</organism>
<protein>
    <submittedName>
        <fullName evidence="1">Uncharacterized protein</fullName>
    </submittedName>
</protein>
<gene>
    <name evidence="1" type="ORF">CH378_16835</name>
</gene>
<evidence type="ECO:0000313" key="1">
    <source>
        <dbReference type="EMBL" id="PJZ28629.1"/>
    </source>
</evidence>
<dbReference type="Proteomes" id="UP000231919">
    <property type="component" value="Unassembled WGS sequence"/>
</dbReference>
<dbReference type="EMBL" id="NPDP01000035">
    <property type="protein sequence ID" value="PJZ28629.1"/>
    <property type="molecule type" value="Genomic_DNA"/>
</dbReference>
<comment type="caution">
    <text evidence="1">The sequence shown here is derived from an EMBL/GenBank/DDBJ whole genome shotgun (WGS) entry which is preliminary data.</text>
</comment>